<dbReference type="SUPFAM" id="SSF56176">
    <property type="entry name" value="FAD-binding/transporter-associated domain-like"/>
    <property type="match status" value="1"/>
</dbReference>
<accession>A0A381S2P1</accession>
<keyword evidence="3" id="KW-0274">FAD</keyword>
<dbReference type="SUPFAM" id="SSF55103">
    <property type="entry name" value="FAD-linked oxidases, C-terminal domain"/>
    <property type="match status" value="1"/>
</dbReference>
<evidence type="ECO:0000256" key="2">
    <source>
        <dbReference type="ARBA" id="ARBA00022630"/>
    </source>
</evidence>
<feature type="non-terminal residue" evidence="7">
    <location>
        <position position="1"/>
    </location>
</feature>
<dbReference type="InterPro" id="IPR004113">
    <property type="entry name" value="FAD-bd_oxidored_4_C"/>
</dbReference>
<reference evidence="7" key="1">
    <citation type="submission" date="2018-05" db="EMBL/GenBank/DDBJ databases">
        <authorList>
            <person name="Lanie J.A."/>
            <person name="Ng W.-L."/>
            <person name="Kazmierczak K.M."/>
            <person name="Andrzejewski T.M."/>
            <person name="Davidsen T.M."/>
            <person name="Wayne K.J."/>
            <person name="Tettelin H."/>
            <person name="Glass J.I."/>
            <person name="Rusch D."/>
            <person name="Podicherti R."/>
            <person name="Tsui H.-C.T."/>
            <person name="Winkler M.E."/>
        </authorList>
    </citation>
    <scope>NUCLEOTIDE SEQUENCE</scope>
</reference>
<dbReference type="InterPro" id="IPR016169">
    <property type="entry name" value="FAD-bd_PCMH_sub2"/>
</dbReference>
<evidence type="ECO:0000259" key="5">
    <source>
        <dbReference type="PROSITE" id="PS51379"/>
    </source>
</evidence>
<dbReference type="Gene3D" id="3.30.70.2740">
    <property type="match status" value="1"/>
</dbReference>
<dbReference type="Gene3D" id="1.10.1060.10">
    <property type="entry name" value="Alpha-helical ferredoxin"/>
    <property type="match status" value="1"/>
</dbReference>
<dbReference type="Gene3D" id="3.30.465.10">
    <property type="match status" value="1"/>
</dbReference>
<dbReference type="Pfam" id="PF01565">
    <property type="entry name" value="FAD_binding_4"/>
    <property type="match status" value="1"/>
</dbReference>
<evidence type="ECO:0000256" key="1">
    <source>
        <dbReference type="ARBA" id="ARBA00001974"/>
    </source>
</evidence>
<name>A0A381S2P1_9ZZZZ</name>
<dbReference type="EMBL" id="UINC01002594">
    <property type="protein sequence ID" value="SUZ98330.1"/>
    <property type="molecule type" value="Genomic_DNA"/>
</dbReference>
<evidence type="ECO:0000256" key="3">
    <source>
        <dbReference type="ARBA" id="ARBA00022827"/>
    </source>
</evidence>
<dbReference type="GO" id="GO:0051536">
    <property type="term" value="F:iron-sulfur cluster binding"/>
    <property type="evidence" value="ECO:0007669"/>
    <property type="project" value="InterPro"/>
</dbReference>
<dbReference type="GO" id="GO:0071949">
    <property type="term" value="F:FAD binding"/>
    <property type="evidence" value="ECO:0007669"/>
    <property type="project" value="InterPro"/>
</dbReference>
<evidence type="ECO:0000313" key="7">
    <source>
        <dbReference type="EMBL" id="SUZ98330.1"/>
    </source>
</evidence>
<sequence>VTDQLQRDLKSAIDGEVRFDAITRMLYSTDASVYQIEPTGVVVVRSRDDIVRTIDIARQHGVSITARGGGTSQAGQAIGTGLQLDTAKYYNRVLEVNVKERWARVEPGVVLDELNAQLLPHGLRFAPDISTASRATIGGMVSNNSSGARSVLFGKTIDHVLALHVALSDGSVAHLHPLEPAAVDKICTSDTLEGSCYREVRRLAAEHATEVNRRFPKILRRVGGYNLDAFSDPTAPFNLAKIVVGSEGTLGIVVEAKINLVPLPNAKVILTIEFDELLDALGATPVILNHHPSAIEVMDRFILDHARESPELDVLRRAVLQGDTPGALLCVELYADDATELPDRMTAIEEDLRGRGIAARTSRSINAASQARIWKLRQASLGLSMAMKGDAKSISFVEDTAVAPERLRDFIERFLAIVEHHGSHAGVYAHASVGCLHVRPVINLKTTEGVAQFEAIASDVADLVLEFGGALSGEHGDGLVRGPFMERMFGSQLYGAFRDVKRTFDPGGLFNPGKIVDTPPLTSNLRYGPTYRTPDPPTQFDYSEYGGLGRAVEMCSGVGACRKTLAGTMCPSYMATRDERHSTRGRANALRSAMNGRLDEAGLGDEGVYDALDLCLECRACKAECPVGVDMARFKSEFLADYWHRHGTPLRARLLGGIHDLSTLASPLARLLNPLLATSLVRSLNELLLGLDRRRPLPKWAYRTLAARWGVRPKPTNTPSVVLFNDTFTNYYHPEVGMAFATLCDHAGVEVGLGPEACCGRPLISQGLLPEAHRQAVETTRRLYPLADAGKRIVVLEPSCLSALREDLPALLQGEDQSRARKVAAACLLFEEWLEGTLKDESA</sequence>
<dbReference type="AlphaFoldDB" id="A0A381S2P1"/>
<dbReference type="PANTHER" id="PTHR11748">
    <property type="entry name" value="D-LACTATE DEHYDROGENASE"/>
    <property type="match status" value="1"/>
</dbReference>
<protein>
    <recommendedName>
        <fullName evidence="8">FAD-binding PCMH-type domain-containing protein</fullName>
    </recommendedName>
</protein>
<dbReference type="InterPro" id="IPR016164">
    <property type="entry name" value="FAD-linked_Oxase-like_C"/>
</dbReference>
<proteinExistence type="predicted"/>
<feature type="domain" description="FAD-binding PCMH-type" evidence="6">
    <location>
        <begin position="34"/>
        <end position="263"/>
    </location>
</feature>
<comment type="cofactor">
    <cofactor evidence="1">
        <name>FAD</name>
        <dbReference type="ChEBI" id="CHEBI:57692"/>
    </cofactor>
</comment>
<dbReference type="InterPro" id="IPR016171">
    <property type="entry name" value="Vanillyl_alc_oxidase_C-sub2"/>
</dbReference>
<dbReference type="Gene3D" id="3.30.43.10">
    <property type="entry name" value="Uridine Diphospho-n-acetylenolpyruvylglucosamine Reductase, domain 2"/>
    <property type="match status" value="1"/>
</dbReference>
<evidence type="ECO:0000256" key="4">
    <source>
        <dbReference type="ARBA" id="ARBA00023002"/>
    </source>
</evidence>
<feature type="domain" description="4Fe-4S ferredoxin-type" evidence="5">
    <location>
        <begin position="605"/>
        <end position="637"/>
    </location>
</feature>
<dbReference type="Pfam" id="PF02913">
    <property type="entry name" value="FAD-oxidase_C"/>
    <property type="match status" value="1"/>
</dbReference>
<dbReference type="PROSITE" id="PS00198">
    <property type="entry name" value="4FE4S_FER_1"/>
    <property type="match status" value="1"/>
</dbReference>
<dbReference type="Pfam" id="PF13183">
    <property type="entry name" value="Fer4_8"/>
    <property type="match status" value="1"/>
</dbReference>
<dbReference type="InterPro" id="IPR006094">
    <property type="entry name" value="Oxid_FAD_bind_N"/>
</dbReference>
<dbReference type="InterPro" id="IPR017896">
    <property type="entry name" value="4Fe4S_Fe-S-bd"/>
</dbReference>
<dbReference type="InterPro" id="IPR009051">
    <property type="entry name" value="Helical_ferredxn"/>
</dbReference>
<organism evidence="7">
    <name type="scientific">marine metagenome</name>
    <dbReference type="NCBI Taxonomy" id="408172"/>
    <lineage>
        <taxon>unclassified sequences</taxon>
        <taxon>metagenomes</taxon>
        <taxon>ecological metagenomes</taxon>
    </lineage>
</organism>
<dbReference type="InterPro" id="IPR017900">
    <property type="entry name" value="4Fe4S_Fe_S_CS"/>
</dbReference>
<dbReference type="SUPFAM" id="SSF46548">
    <property type="entry name" value="alpha-helical ferredoxin"/>
    <property type="match status" value="1"/>
</dbReference>
<evidence type="ECO:0008006" key="8">
    <source>
        <dbReference type="Google" id="ProtNLM"/>
    </source>
</evidence>
<dbReference type="PROSITE" id="PS51379">
    <property type="entry name" value="4FE4S_FER_2"/>
    <property type="match status" value="1"/>
</dbReference>
<keyword evidence="2" id="KW-0285">Flavoprotein</keyword>
<dbReference type="PROSITE" id="PS51387">
    <property type="entry name" value="FAD_PCMH"/>
    <property type="match status" value="1"/>
</dbReference>
<dbReference type="Gene3D" id="1.10.45.10">
    <property type="entry name" value="Vanillyl-alcohol Oxidase, Chain A, domain 4"/>
    <property type="match status" value="1"/>
</dbReference>
<dbReference type="InterPro" id="IPR036318">
    <property type="entry name" value="FAD-bd_PCMH-like_sf"/>
</dbReference>
<dbReference type="PANTHER" id="PTHR11748:SF119">
    <property type="entry name" value="D-2-HYDROXYGLUTARATE DEHYDROGENASE"/>
    <property type="match status" value="1"/>
</dbReference>
<dbReference type="InterPro" id="IPR016167">
    <property type="entry name" value="FAD-bd_PCMH_sub1"/>
</dbReference>
<feature type="non-terminal residue" evidence="7">
    <location>
        <position position="843"/>
    </location>
</feature>
<dbReference type="InterPro" id="IPR016166">
    <property type="entry name" value="FAD-bd_PCMH"/>
</dbReference>
<evidence type="ECO:0000259" key="6">
    <source>
        <dbReference type="PROSITE" id="PS51387"/>
    </source>
</evidence>
<dbReference type="GO" id="GO:1903457">
    <property type="term" value="P:lactate catabolic process"/>
    <property type="evidence" value="ECO:0007669"/>
    <property type="project" value="TreeGrafter"/>
</dbReference>
<gene>
    <name evidence="7" type="ORF">METZ01_LOCUS51184</name>
</gene>
<dbReference type="GO" id="GO:0004458">
    <property type="term" value="F:D-lactate dehydrogenase (cytochrome) activity"/>
    <property type="evidence" value="ECO:0007669"/>
    <property type="project" value="TreeGrafter"/>
</dbReference>
<dbReference type="GO" id="GO:0008720">
    <property type="term" value="F:D-lactate dehydrogenase (NAD+) activity"/>
    <property type="evidence" value="ECO:0007669"/>
    <property type="project" value="TreeGrafter"/>
</dbReference>
<keyword evidence="4" id="KW-0560">Oxidoreductase</keyword>